<dbReference type="PANTHER" id="PTHR43697:SF1">
    <property type="entry name" value="SERINE--TRNA LIGASE"/>
    <property type="match status" value="1"/>
</dbReference>
<evidence type="ECO:0000313" key="17">
    <source>
        <dbReference type="EMBL" id="SUZ83724.1"/>
    </source>
</evidence>
<gene>
    <name evidence="17" type="ORF">METZ01_LOCUS36578</name>
</gene>
<dbReference type="InterPro" id="IPR002317">
    <property type="entry name" value="Ser-tRNA-ligase_type_1"/>
</dbReference>
<evidence type="ECO:0000256" key="4">
    <source>
        <dbReference type="ARBA" id="ARBA00012840"/>
    </source>
</evidence>
<dbReference type="InterPro" id="IPR045864">
    <property type="entry name" value="aa-tRNA-synth_II/BPL/LPL"/>
</dbReference>
<keyword evidence="8" id="KW-0067">ATP-binding</keyword>
<keyword evidence="7" id="KW-0547">Nucleotide-binding</keyword>
<comment type="similarity">
    <text evidence="3">Belongs to the class-II aminoacyl-tRNA synthetase family. Type-1 seryl-tRNA synthetase subfamily.</text>
</comment>
<dbReference type="GO" id="GO:0004828">
    <property type="term" value="F:serine-tRNA ligase activity"/>
    <property type="evidence" value="ECO:0007669"/>
    <property type="project" value="UniProtKB-EC"/>
</dbReference>
<comment type="catalytic activity">
    <reaction evidence="15">
        <text>tRNA(Ser) + L-serine + ATP = L-seryl-tRNA(Ser) + AMP + diphosphate + H(+)</text>
        <dbReference type="Rhea" id="RHEA:12292"/>
        <dbReference type="Rhea" id="RHEA-COMP:9669"/>
        <dbReference type="Rhea" id="RHEA-COMP:9703"/>
        <dbReference type="ChEBI" id="CHEBI:15378"/>
        <dbReference type="ChEBI" id="CHEBI:30616"/>
        <dbReference type="ChEBI" id="CHEBI:33019"/>
        <dbReference type="ChEBI" id="CHEBI:33384"/>
        <dbReference type="ChEBI" id="CHEBI:78442"/>
        <dbReference type="ChEBI" id="CHEBI:78533"/>
        <dbReference type="ChEBI" id="CHEBI:456215"/>
        <dbReference type="EC" id="6.1.1.11"/>
    </reaction>
</comment>
<dbReference type="InterPro" id="IPR006195">
    <property type="entry name" value="aa-tRNA-synth_II"/>
</dbReference>
<comment type="subcellular location">
    <subcellularLocation>
        <location evidence="1">Cytoplasm</location>
    </subcellularLocation>
</comment>
<proteinExistence type="inferred from homology"/>
<name>A0A381QXM4_9ZZZZ</name>
<dbReference type="PIRSF" id="PIRSF001529">
    <property type="entry name" value="Ser-tRNA-synth_IIa"/>
    <property type="match status" value="1"/>
</dbReference>
<evidence type="ECO:0000259" key="16">
    <source>
        <dbReference type="PROSITE" id="PS50862"/>
    </source>
</evidence>
<reference evidence="17" key="1">
    <citation type="submission" date="2018-05" db="EMBL/GenBank/DDBJ databases">
        <authorList>
            <person name="Lanie J.A."/>
            <person name="Ng W.-L."/>
            <person name="Kazmierczak K.M."/>
            <person name="Andrzejewski T.M."/>
            <person name="Davidsen T.M."/>
            <person name="Wayne K.J."/>
            <person name="Tettelin H."/>
            <person name="Glass J.I."/>
            <person name="Rusch D."/>
            <person name="Podicherti R."/>
            <person name="Tsui H.-C.T."/>
            <person name="Winkler M.E."/>
        </authorList>
    </citation>
    <scope>NUCLEOTIDE SEQUENCE</scope>
</reference>
<dbReference type="PANTHER" id="PTHR43697">
    <property type="entry name" value="SERYL-TRNA SYNTHETASE"/>
    <property type="match status" value="1"/>
</dbReference>
<evidence type="ECO:0000256" key="8">
    <source>
        <dbReference type="ARBA" id="ARBA00022840"/>
    </source>
</evidence>
<dbReference type="PRINTS" id="PR00981">
    <property type="entry name" value="TRNASYNTHSER"/>
</dbReference>
<keyword evidence="6" id="KW-0436">Ligase</keyword>
<accession>A0A381QXM4</accession>
<evidence type="ECO:0000256" key="3">
    <source>
        <dbReference type="ARBA" id="ARBA00010728"/>
    </source>
</evidence>
<evidence type="ECO:0000256" key="14">
    <source>
        <dbReference type="ARBA" id="ARBA00047929"/>
    </source>
</evidence>
<comment type="pathway">
    <text evidence="2">Aminoacyl-tRNA biosynthesis; selenocysteinyl-tRNA(Sec) biosynthesis; L-seryl-tRNA(Sec) from L-serine and tRNA(Sec): step 1/1.</text>
</comment>
<feature type="domain" description="Aminoacyl-transfer RNA synthetases class-II family profile" evidence="16">
    <location>
        <begin position="191"/>
        <end position="410"/>
    </location>
</feature>
<keyword evidence="10" id="KW-0030">Aminoacyl-tRNA synthetase</keyword>
<dbReference type="NCBIfam" id="TIGR00414">
    <property type="entry name" value="serS"/>
    <property type="match status" value="1"/>
</dbReference>
<dbReference type="SUPFAM" id="SSF55681">
    <property type="entry name" value="Class II aaRS and biotin synthetases"/>
    <property type="match status" value="1"/>
</dbReference>
<evidence type="ECO:0000256" key="10">
    <source>
        <dbReference type="ARBA" id="ARBA00023146"/>
    </source>
</evidence>
<dbReference type="Pfam" id="PF02403">
    <property type="entry name" value="Seryl_tRNA_N"/>
    <property type="match status" value="1"/>
</dbReference>
<dbReference type="PROSITE" id="PS50862">
    <property type="entry name" value="AA_TRNA_LIGASE_II"/>
    <property type="match status" value="1"/>
</dbReference>
<evidence type="ECO:0000256" key="5">
    <source>
        <dbReference type="ARBA" id="ARBA00022490"/>
    </source>
</evidence>
<dbReference type="GO" id="GO:0005524">
    <property type="term" value="F:ATP binding"/>
    <property type="evidence" value="ECO:0007669"/>
    <property type="project" value="UniProtKB-KW"/>
</dbReference>
<organism evidence="17">
    <name type="scientific">marine metagenome</name>
    <dbReference type="NCBI Taxonomy" id="408172"/>
    <lineage>
        <taxon>unclassified sequences</taxon>
        <taxon>metagenomes</taxon>
        <taxon>ecological metagenomes</taxon>
    </lineage>
</organism>
<dbReference type="InterPro" id="IPR015866">
    <property type="entry name" value="Ser-tRNA-synth_1_N"/>
</dbReference>
<dbReference type="GO" id="GO:0006434">
    <property type="term" value="P:seryl-tRNA aminoacylation"/>
    <property type="evidence" value="ECO:0007669"/>
    <property type="project" value="InterPro"/>
</dbReference>
<evidence type="ECO:0000256" key="12">
    <source>
        <dbReference type="ARBA" id="ARBA00033352"/>
    </source>
</evidence>
<keyword evidence="9" id="KW-0648">Protein biosynthesis</keyword>
<evidence type="ECO:0000256" key="2">
    <source>
        <dbReference type="ARBA" id="ARBA00005045"/>
    </source>
</evidence>
<dbReference type="AlphaFoldDB" id="A0A381QXM4"/>
<dbReference type="GO" id="GO:0005737">
    <property type="term" value="C:cytoplasm"/>
    <property type="evidence" value="ECO:0007669"/>
    <property type="project" value="UniProtKB-SubCell"/>
</dbReference>
<dbReference type="InterPro" id="IPR042103">
    <property type="entry name" value="SerRS_1_N_sf"/>
</dbReference>
<keyword evidence="5" id="KW-0963">Cytoplasm</keyword>
<sequence length="424" mass="48661">MLETKSIRKNIDLYSNRLLKRGLSDSKEKLNKIIHHDDNRKLYKAQLDKILTEYNQVSKQIGEKIQSGKKEEAEIMKKKSQKLKILRKKTSEKLKNEEVIIYEMLTNLPNVPDEIVPSGNNEEDNDIIFESKRNINANKKLYPHWDLVKSFNLINFEKGNKITGAGFPVYIDKGAKLQRAIINFCIDQAIEKGYQEIQPPILVNDTSAFGTGQLPDKEGQMYKIENENLYMIPTAEVPITNLHSNEILNNSLLPIKNVAYTPCFRKEAGSWGSHVRGLNRLHQFDKVEIVQIQNKDNSSKTLDEMCDHVEHLIKLLELPYRKILLCAGDLGFSASITYDFEVYAPGQKKWLECSSVSNFKTYQTNRMNIKIRTNKEKNLAHTLNGSALALPRIVAAILENNQENDEIKIPDILQPYTGFNKITR</sequence>
<evidence type="ECO:0000256" key="13">
    <source>
        <dbReference type="ARBA" id="ARBA00039158"/>
    </source>
</evidence>
<protein>
    <recommendedName>
        <fullName evidence="13">Serine--tRNA ligase</fullName>
        <ecNumber evidence="4">6.1.1.11</ecNumber>
    </recommendedName>
    <alternativeName>
        <fullName evidence="11">Seryl-tRNA synthetase</fullName>
    </alternativeName>
    <alternativeName>
        <fullName evidence="12">Seryl-tRNA(Ser/Sec) synthetase</fullName>
    </alternativeName>
</protein>
<dbReference type="Gene3D" id="1.10.287.40">
    <property type="entry name" value="Serine-tRNA synthetase, tRNA binding domain"/>
    <property type="match status" value="1"/>
</dbReference>
<comment type="catalytic activity">
    <reaction evidence="14">
        <text>tRNA(Sec) + L-serine + ATP = L-seryl-tRNA(Sec) + AMP + diphosphate + H(+)</text>
        <dbReference type="Rhea" id="RHEA:42580"/>
        <dbReference type="Rhea" id="RHEA-COMP:9742"/>
        <dbReference type="Rhea" id="RHEA-COMP:10128"/>
        <dbReference type="ChEBI" id="CHEBI:15378"/>
        <dbReference type="ChEBI" id="CHEBI:30616"/>
        <dbReference type="ChEBI" id="CHEBI:33019"/>
        <dbReference type="ChEBI" id="CHEBI:33384"/>
        <dbReference type="ChEBI" id="CHEBI:78442"/>
        <dbReference type="ChEBI" id="CHEBI:78533"/>
        <dbReference type="ChEBI" id="CHEBI:456215"/>
        <dbReference type="EC" id="6.1.1.11"/>
    </reaction>
</comment>
<dbReference type="InterPro" id="IPR002314">
    <property type="entry name" value="aa-tRNA-synt_IIb"/>
</dbReference>
<dbReference type="InterPro" id="IPR010978">
    <property type="entry name" value="tRNA-bd_arm"/>
</dbReference>
<evidence type="ECO:0000256" key="9">
    <source>
        <dbReference type="ARBA" id="ARBA00022917"/>
    </source>
</evidence>
<dbReference type="EC" id="6.1.1.11" evidence="4"/>
<dbReference type="Pfam" id="PF00587">
    <property type="entry name" value="tRNA-synt_2b"/>
    <property type="match status" value="1"/>
</dbReference>
<evidence type="ECO:0000256" key="11">
    <source>
        <dbReference type="ARBA" id="ARBA00031113"/>
    </source>
</evidence>
<evidence type="ECO:0000256" key="7">
    <source>
        <dbReference type="ARBA" id="ARBA00022741"/>
    </source>
</evidence>
<dbReference type="EMBL" id="UINC01001563">
    <property type="protein sequence ID" value="SUZ83724.1"/>
    <property type="molecule type" value="Genomic_DNA"/>
</dbReference>
<evidence type="ECO:0000256" key="6">
    <source>
        <dbReference type="ARBA" id="ARBA00022598"/>
    </source>
</evidence>
<evidence type="ECO:0000256" key="15">
    <source>
        <dbReference type="ARBA" id="ARBA00048823"/>
    </source>
</evidence>
<dbReference type="Gene3D" id="3.30.930.10">
    <property type="entry name" value="Bira Bifunctional Protein, Domain 2"/>
    <property type="match status" value="1"/>
</dbReference>
<dbReference type="SUPFAM" id="SSF46589">
    <property type="entry name" value="tRNA-binding arm"/>
    <property type="match status" value="1"/>
</dbReference>
<evidence type="ECO:0000256" key="1">
    <source>
        <dbReference type="ARBA" id="ARBA00004496"/>
    </source>
</evidence>